<dbReference type="Proteomes" id="UP001056012">
    <property type="component" value="Chromosome 8"/>
</dbReference>
<feature type="region of interest" description="Disordered" evidence="1">
    <location>
        <begin position="42"/>
        <end position="157"/>
    </location>
</feature>
<organism evidence="2 3">
    <name type="scientific">Curvularia clavata</name>
    <dbReference type="NCBI Taxonomy" id="95742"/>
    <lineage>
        <taxon>Eukaryota</taxon>
        <taxon>Fungi</taxon>
        <taxon>Dikarya</taxon>
        <taxon>Ascomycota</taxon>
        <taxon>Pezizomycotina</taxon>
        <taxon>Dothideomycetes</taxon>
        <taxon>Pleosporomycetidae</taxon>
        <taxon>Pleosporales</taxon>
        <taxon>Pleosporineae</taxon>
        <taxon>Pleosporaceae</taxon>
        <taxon>Curvularia</taxon>
    </lineage>
</organism>
<gene>
    <name evidence="2" type="ORF">yc1106_09750</name>
</gene>
<protein>
    <submittedName>
        <fullName evidence="2">Uncharacterized protein</fullName>
    </submittedName>
</protein>
<name>A0A9Q9DYD4_CURCL</name>
<sequence>MLQTLKAQPPPLPASHECPTQTATTDVLVDNSKACLMPKSGPISKTYHLPPRRQQKRYTSTQQNANSTMPFPISTKQGTRGKSDAVSVGSGDEISISSLRKQYQGQNGQKKAPITPTKKASSRQTPLSRAIAVDSDANTDRSFEMPTETEKDTKMEPASPTLLQQRRDHWNGLHIGRDPYGLASKEYLDAGLPPPWPRCDWCEEEIPWLQRKS</sequence>
<feature type="compositionally biased region" description="Basic and acidic residues" evidence="1">
    <location>
        <begin position="138"/>
        <end position="155"/>
    </location>
</feature>
<proteinExistence type="predicted"/>
<feature type="compositionally biased region" description="Polar residues" evidence="1">
    <location>
        <begin position="57"/>
        <end position="80"/>
    </location>
</feature>
<accession>A0A9Q9DYD4</accession>
<dbReference type="VEuPathDB" id="FungiDB:yc1106_09750"/>
<evidence type="ECO:0000313" key="3">
    <source>
        <dbReference type="Proteomes" id="UP001056012"/>
    </source>
</evidence>
<feature type="compositionally biased region" description="Polar residues" evidence="1">
    <location>
        <begin position="118"/>
        <end position="127"/>
    </location>
</feature>
<reference evidence="2" key="1">
    <citation type="submission" date="2021-12" db="EMBL/GenBank/DDBJ databases">
        <title>Curvularia clavata genome.</title>
        <authorList>
            <person name="Cao Y."/>
        </authorList>
    </citation>
    <scope>NUCLEOTIDE SEQUENCE</scope>
    <source>
        <strain evidence="2">Yc1106</strain>
    </source>
</reference>
<feature type="compositionally biased region" description="Polar residues" evidence="1">
    <location>
        <begin position="95"/>
        <end position="109"/>
    </location>
</feature>
<keyword evidence="3" id="KW-1185">Reference proteome</keyword>
<dbReference type="AlphaFoldDB" id="A0A9Q9DYD4"/>
<evidence type="ECO:0000313" key="2">
    <source>
        <dbReference type="EMBL" id="USP82476.1"/>
    </source>
</evidence>
<dbReference type="EMBL" id="CP089281">
    <property type="protein sequence ID" value="USP82476.1"/>
    <property type="molecule type" value="Genomic_DNA"/>
</dbReference>
<evidence type="ECO:0000256" key="1">
    <source>
        <dbReference type="SAM" id="MobiDB-lite"/>
    </source>
</evidence>
<dbReference type="OrthoDB" id="3686832at2759"/>